<dbReference type="OrthoDB" id="9797850at2"/>
<name>A0A2T7AWN5_9ENTR</name>
<evidence type="ECO:0000313" key="5">
    <source>
        <dbReference type="Proteomes" id="UP000244378"/>
    </source>
</evidence>
<dbReference type="Pfam" id="PF01497">
    <property type="entry name" value="Peripla_BP_2"/>
    <property type="match status" value="1"/>
</dbReference>
<dbReference type="PROSITE" id="PS50983">
    <property type="entry name" value="FE_B12_PBP"/>
    <property type="match status" value="1"/>
</dbReference>
<feature type="signal peptide" evidence="1">
    <location>
        <begin position="1"/>
        <end position="19"/>
    </location>
</feature>
<reference evidence="3 6" key="2">
    <citation type="submission" date="2019-08" db="EMBL/GenBank/DDBJ databases">
        <title>Prevalence, distribution, and phylogeny of type two toxin-antitoxin genes possessed by Cronobacter species where C. sakazakii homologs follow sequence type lineages.</title>
        <authorList>
            <person name="Finkelstein S."/>
            <person name="Negrete F."/>
            <person name="Jang H."/>
            <person name="Gopinath G.R."/>
            <person name="Tall B.D."/>
        </authorList>
    </citation>
    <scope>NUCLEOTIDE SEQUENCE [LARGE SCALE GENOMIC DNA]</scope>
    <source>
        <strain evidence="3 6">MOD1_GK1257</strain>
    </source>
</reference>
<dbReference type="Proteomes" id="UP000244378">
    <property type="component" value="Unassembled WGS sequence"/>
</dbReference>
<dbReference type="SUPFAM" id="SSF53807">
    <property type="entry name" value="Helical backbone' metal receptor"/>
    <property type="match status" value="1"/>
</dbReference>
<dbReference type="PANTHER" id="PTHR30535:SF7">
    <property type="entry name" value="IRON(III) DICITRATE-BINDING PROTEIN"/>
    <property type="match status" value="1"/>
</dbReference>
<comment type="caution">
    <text evidence="4">The sequence shown here is derived from an EMBL/GenBank/DDBJ whole genome shotgun (WGS) entry which is preliminary data.</text>
</comment>
<dbReference type="AlphaFoldDB" id="A0A2T7AWN5"/>
<evidence type="ECO:0000313" key="6">
    <source>
        <dbReference type="Proteomes" id="UP000469927"/>
    </source>
</evidence>
<dbReference type="CDD" id="cd01148">
    <property type="entry name" value="TroA_a"/>
    <property type="match status" value="1"/>
</dbReference>
<sequence>MKKPLLLCVTLLAALPAVAADFPVTVESCGQTLTFNRAPERAVINDINMAEMAFALDLQDRIIGLTGITGWYKLTPDFKKAMGTIPELAPKYPSLDTLVAAKPDLFFAGWNYGMKVGGDVTPQTLAPFGIRTFVLSESCAQVSEKPARATMDLLWRDELALGKIFGKRHEAQALVDGWKQRLAQIPARPAGQQPLRVFVYDSGEEKPFTSGRYAMPTAIIEAAGGVNALDTLKASWTTTSWETVAASAPEFIILLDYQNGAGADALQHFLETHPLMKQTPAVRQHRYLKLQYAELTPGPANIHAVEKLAQAMYGAGRHD</sequence>
<proteinExistence type="predicted"/>
<dbReference type="InterPro" id="IPR050902">
    <property type="entry name" value="ABC_Transporter_SBP"/>
</dbReference>
<protein>
    <submittedName>
        <fullName evidence="4">ABC transporter substrate-binding protein</fullName>
    </submittedName>
</protein>
<dbReference type="RefSeq" id="WP_075192587.1">
    <property type="nucleotide sequence ID" value="NZ_JADKNN010000061.1"/>
</dbReference>
<gene>
    <name evidence="4" type="ORF">AUN14_05155</name>
    <name evidence="3" type="ORF">FZI19_03485</name>
</gene>
<dbReference type="Proteomes" id="UP000469927">
    <property type="component" value="Unassembled WGS sequence"/>
</dbReference>
<evidence type="ECO:0000259" key="2">
    <source>
        <dbReference type="PROSITE" id="PS50983"/>
    </source>
</evidence>
<dbReference type="InterPro" id="IPR002491">
    <property type="entry name" value="ABC_transptr_periplasmic_BD"/>
</dbReference>
<keyword evidence="6" id="KW-1185">Reference proteome</keyword>
<evidence type="ECO:0000256" key="1">
    <source>
        <dbReference type="SAM" id="SignalP"/>
    </source>
</evidence>
<reference evidence="4 5" key="1">
    <citation type="submission" date="2016-12" db="EMBL/GenBank/DDBJ databases">
        <title>Analysis of the Molecular Diversity Among Cronobacter Species Isolated from Filth Flies Using a Pan Genomic DNA Microarray.</title>
        <authorList>
            <person name="Pava-Ripoll M."/>
            <person name="Tall B."/>
            <person name="Farber J."/>
            <person name="Fanning S."/>
            <person name="Lehner A."/>
            <person name="Stephan R."/>
            <person name="Pagotto F."/>
            <person name="Iverson C."/>
            <person name="Ziobro G."/>
            <person name="Miller A."/>
            <person name="Pearson R."/>
            <person name="Yan Q."/>
            <person name="Kim M."/>
            <person name="Jeong S."/>
            <person name="Park J."/>
            <person name="Jun S."/>
            <person name="Choi H."/>
            <person name="Chung T."/>
            <person name="Yoo Y."/>
            <person name="Park E."/>
            <person name="Hwang S."/>
            <person name="Lee B."/>
            <person name="Sathyamoorthy V."/>
            <person name="Carter L."/>
            <person name="Mammel M."/>
            <person name="Jackson S."/>
            <person name="Kothary M."/>
            <person name="Patel I."/>
            <person name="Grim C."/>
            <person name="Gopinath G."/>
            <person name="Gangiredla J."/>
            <person name="Chase H."/>
        </authorList>
    </citation>
    <scope>NUCLEOTIDE SEQUENCE [LARGE SCALE GENOMIC DNA]</scope>
    <source>
        <strain evidence="4 5">MOD1-Md1s</strain>
    </source>
</reference>
<dbReference type="EMBL" id="WAGD01000009">
    <property type="protein sequence ID" value="KAB0884733.1"/>
    <property type="molecule type" value="Genomic_DNA"/>
</dbReference>
<feature type="chain" id="PRO_5015506527" evidence="1">
    <location>
        <begin position="20"/>
        <end position="319"/>
    </location>
</feature>
<feature type="domain" description="Fe/B12 periplasmic-binding" evidence="2">
    <location>
        <begin position="41"/>
        <end position="319"/>
    </location>
</feature>
<dbReference type="EMBL" id="MSAE01000006">
    <property type="protein sequence ID" value="PUX16657.1"/>
    <property type="molecule type" value="Genomic_DNA"/>
</dbReference>
<dbReference type="Gene3D" id="3.40.50.1980">
    <property type="entry name" value="Nitrogenase molybdenum iron protein domain"/>
    <property type="match status" value="2"/>
</dbReference>
<organism evidence="4 5">
    <name type="scientific">Cronobacter muytjensii</name>
    <dbReference type="NCBI Taxonomy" id="413501"/>
    <lineage>
        <taxon>Bacteria</taxon>
        <taxon>Pseudomonadati</taxon>
        <taxon>Pseudomonadota</taxon>
        <taxon>Gammaproteobacteria</taxon>
        <taxon>Enterobacterales</taxon>
        <taxon>Enterobacteriaceae</taxon>
        <taxon>Cronobacter</taxon>
    </lineage>
</organism>
<dbReference type="PANTHER" id="PTHR30535">
    <property type="entry name" value="VITAMIN B12-BINDING PROTEIN"/>
    <property type="match status" value="1"/>
</dbReference>
<evidence type="ECO:0000313" key="4">
    <source>
        <dbReference type="EMBL" id="PUX16657.1"/>
    </source>
</evidence>
<keyword evidence="1" id="KW-0732">Signal</keyword>
<evidence type="ECO:0000313" key="3">
    <source>
        <dbReference type="EMBL" id="KAB0884733.1"/>
    </source>
</evidence>
<accession>A0A2T7AWN5</accession>